<dbReference type="EMBL" id="CP065047">
    <property type="protein sequence ID" value="QPI39309.1"/>
    <property type="molecule type" value="Genomic_DNA"/>
</dbReference>
<gene>
    <name evidence="4" type="ORF">I2456_07515</name>
    <name evidence="3" type="ORF">MKUB_13610</name>
</gene>
<dbReference type="InterPro" id="IPR036761">
    <property type="entry name" value="TTHA0802/YceI-like_sf"/>
</dbReference>
<dbReference type="PANTHER" id="PTHR34406">
    <property type="entry name" value="PROTEIN YCEI"/>
    <property type="match status" value="1"/>
</dbReference>
<proteinExistence type="inferred from homology"/>
<dbReference type="Gene3D" id="2.40.128.110">
    <property type="entry name" value="Lipid/polyisoprenoid-binding, YceI-like"/>
    <property type="match status" value="1"/>
</dbReference>
<reference evidence="3" key="2">
    <citation type="submission" date="2020-02" db="EMBL/GenBank/DDBJ databases">
        <authorList>
            <person name="Matsumoto Y."/>
            <person name="Kinjo T."/>
            <person name="Motooka D."/>
            <person name="Nabeya D."/>
            <person name="Jung N."/>
            <person name="Uechi K."/>
            <person name="Horii T."/>
            <person name="Iida T."/>
            <person name="Fujita J."/>
            <person name="Nakamura S."/>
        </authorList>
    </citation>
    <scope>NUCLEOTIDE SEQUENCE</scope>
    <source>
        <strain evidence="3">JCM 13573</strain>
    </source>
</reference>
<keyword evidence="5" id="KW-1185">Reference proteome</keyword>
<evidence type="ECO:0000313" key="4">
    <source>
        <dbReference type="EMBL" id="QPI39309.1"/>
    </source>
</evidence>
<accession>A0AAX1JCN2</accession>
<dbReference type="RefSeq" id="WP_085075541.1">
    <property type="nucleotide sequence ID" value="NZ_BLKU01000003.1"/>
</dbReference>
<dbReference type="KEGG" id="mku:I2456_07515"/>
<reference evidence="3 5" key="1">
    <citation type="journal article" date="2019" name="Emerg. Microbes Infect.">
        <title>Comprehensive subspecies identification of 175 nontuberculous mycobacteria species based on 7547 genomic profiles.</title>
        <authorList>
            <person name="Matsumoto Y."/>
            <person name="Kinjo T."/>
            <person name="Motooka D."/>
            <person name="Nabeya D."/>
            <person name="Jung N."/>
            <person name="Uechi K."/>
            <person name="Horii T."/>
            <person name="Iida T."/>
            <person name="Fujita J."/>
            <person name="Nakamura S."/>
        </authorList>
    </citation>
    <scope>NUCLEOTIDE SEQUENCE [LARGE SCALE GENOMIC DNA]</scope>
    <source>
        <strain evidence="3 5">JCM 13573</strain>
    </source>
</reference>
<evidence type="ECO:0000313" key="6">
    <source>
        <dbReference type="Proteomes" id="UP000663583"/>
    </source>
</evidence>
<dbReference type="EMBL" id="BLKU01000003">
    <property type="protein sequence ID" value="GFG63871.1"/>
    <property type="molecule type" value="Genomic_DNA"/>
</dbReference>
<dbReference type="PANTHER" id="PTHR34406:SF1">
    <property type="entry name" value="PROTEIN YCEI"/>
    <property type="match status" value="1"/>
</dbReference>
<comment type="similarity">
    <text evidence="1">Belongs to the UPF0312 family.</text>
</comment>
<dbReference type="Proteomes" id="UP000465306">
    <property type="component" value="Unassembled WGS sequence"/>
</dbReference>
<dbReference type="AlphaFoldDB" id="A0AAX1JCN2"/>
<feature type="domain" description="Lipid/polyisoprenoid-binding YceI-like" evidence="2">
    <location>
        <begin position="16"/>
        <end position="174"/>
    </location>
</feature>
<organism evidence="4 6">
    <name type="scientific">Mycobacterium kubicae</name>
    <dbReference type="NCBI Taxonomy" id="120959"/>
    <lineage>
        <taxon>Bacteria</taxon>
        <taxon>Bacillati</taxon>
        <taxon>Actinomycetota</taxon>
        <taxon>Actinomycetes</taxon>
        <taxon>Mycobacteriales</taxon>
        <taxon>Mycobacteriaceae</taxon>
        <taxon>Mycobacterium</taxon>
        <taxon>Mycobacterium simiae complex</taxon>
    </lineage>
</organism>
<dbReference type="Proteomes" id="UP000663583">
    <property type="component" value="Chromosome"/>
</dbReference>
<reference evidence="4" key="3">
    <citation type="submission" date="2020-11" db="EMBL/GenBank/DDBJ databases">
        <title>Intraspecies plasmid and genomic variation of Mycobacterium kubicae revealed by the complete genome sequences of two clinical isolates.</title>
        <authorList>
            <person name="Hendrix J.R."/>
            <person name="Epperson L.E."/>
            <person name="Honda J.R."/>
            <person name="Strong M."/>
        </authorList>
    </citation>
    <scope>NUCLEOTIDE SEQUENCE</scope>
    <source>
        <strain evidence="4">JCM 13573</strain>
    </source>
</reference>
<evidence type="ECO:0000313" key="3">
    <source>
        <dbReference type="EMBL" id="GFG63871.1"/>
    </source>
</evidence>
<dbReference type="SMART" id="SM00867">
    <property type="entry name" value="YceI"/>
    <property type="match status" value="1"/>
</dbReference>
<evidence type="ECO:0000259" key="2">
    <source>
        <dbReference type="SMART" id="SM00867"/>
    </source>
</evidence>
<evidence type="ECO:0000256" key="1">
    <source>
        <dbReference type="ARBA" id="ARBA00008812"/>
    </source>
</evidence>
<protein>
    <submittedName>
        <fullName evidence="4">YceI family protein</fullName>
    </submittedName>
</protein>
<name>A0AAX1JCN2_9MYCO</name>
<sequence>MTTLETLLRDPDAAGTWSLLPDRSTITFKIKNMWGLVNVKGKFTEFSGTGELADGGAVSGRVEVRVESIDSGIGRRDRHLLSADFFDAERYPQITVDITALQPTAGRRADLQAQFTIKGNTEAVPFPAAVTELDDGSVRISGEATLDRAKFGLDWNKLGVMSESVKVAAELVFERAGGR</sequence>
<dbReference type="SUPFAM" id="SSF101874">
    <property type="entry name" value="YceI-like"/>
    <property type="match status" value="1"/>
</dbReference>
<dbReference type="InterPro" id="IPR007372">
    <property type="entry name" value="Lipid/polyisoprenoid-bd_YceI"/>
</dbReference>
<dbReference type="Pfam" id="PF04264">
    <property type="entry name" value="YceI"/>
    <property type="match status" value="1"/>
</dbReference>
<evidence type="ECO:0000313" key="5">
    <source>
        <dbReference type="Proteomes" id="UP000465306"/>
    </source>
</evidence>